<proteinExistence type="predicted"/>
<geneLocation type="plasmid" evidence="2 3">
    <name>pTHEOS01</name>
</geneLocation>
<protein>
    <submittedName>
        <fullName evidence="2">Uncharacterized protein</fullName>
    </submittedName>
</protein>
<dbReference type="AlphaFoldDB" id="K7R897"/>
<feature type="coiled-coil region" evidence="1">
    <location>
        <begin position="1"/>
        <end position="78"/>
    </location>
</feature>
<reference evidence="2 3" key="1">
    <citation type="journal article" date="2013" name="Genome Announc.">
        <title>Whole Genome Sequencing of Thermus oshimai JL-2 and Thermus thermophilus JL-18, Incomplete Denitrifiers from the United States Great Basin.</title>
        <authorList>
            <person name="Murugapiran S.K."/>
            <person name="Huntemann M."/>
            <person name="Wei C.L."/>
            <person name="Han J."/>
            <person name="Detter J.C."/>
            <person name="Han C.S."/>
            <person name="Erkkila T.H."/>
            <person name="Teshima H."/>
            <person name="Chen A."/>
            <person name="Kyrpides N."/>
            <person name="Mavrommatis K."/>
            <person name="Markowitz V."/>
            <person name="Szeto E."/>
            <person name="Ivanova N."/>
            <person name="Pagani I."/>
            <person name="Lam J."/>
            <person name="McDonald A.I."/>
            <person name="Dodsworth J.A."/>
            <person name="Pati A."/>
            <person name="Goodwin L."/>
            <person name="Peters L."/>
            <person name="Pitluck S."/>
            <person name="Woyke T."/>
            <person name="Hedlund B.P."/>
        </authorList>
    </citation>
    <scope>NUCLEOTIDE SEQUENCE</scope>
    <source>
        <strain evidence="2 3">JL-2</strain>
        <plasmid evidence="2">pTHEOS01</plasmid>
    </source>
</reference>
<dbReference type="HOGENOM" id="CLU_1446089_0_0_0"/>
<dbReference type="KEGG" id="tos:Theos_2275"/>
<gene>
    <name evidence="2" type="ORF">Theos_2275</name>
</gene>
<keyword evidence="2" id="KW-0614">Plasmid</keyword>
<dbReference type="RefSeq" id="WP_015065261.1">
    <property type="nucleotide sequence ID" value="NC_019387.1"/>
</dbReference>
<evidence type="ECO:0000313" key="2">
    <source>
        <dbReference type="EMBL" id="AFV77264.1"/>
    </source>
</evidence>
<sequence>MEDCQELLERKEGECREALREYERRWMEDWQRWNREREELQSLLDEHAERILALQKAIAAKETELSRLRSEMAELRSRLGRPLLGEGFFRRLEASLNLLDEALLQEARGWTALEVEKVLHGLREERKAALESLLSGGTPDWRRLWTGLLLEWALWAWLEGQDG</sequence>
<keyword evidence="3" id="KW-1185">Reference proteome</keyword>
<dbReference type="EMBL" id="CP003250">
    <property type="protein sequence ID" value="AFV77264.1"/>
    <property type="molecule type" value="Genomic_DNA"/>
</dbReference>
<evidence type="ECO:0000256" key="1">
    <source>
        <dbReference type="SAM" id="Coils"/>
    </source>
</evidence>
<dbReference type="Proteomes" id="UP000000211">
    <property type="component" value="Plasmid pTHEOS01"/>
</dbReference>
<organism evidence="2 3">
    <name type="scientific">Thermus oshimai JL-2</name>
    <dbReference type="NCBI Taxonomy" id="751945"/>
    <lineage>
        <taxon>Bacteria</taxon>
        <taxon>Thermotogati</taxon>
        <taxon>Deinococcota</taxon>
        <taxon>Deinococci</taxon>
        <taxon>Thermales</taxon>
        <taxon>Thermaceae</taxon>
        <taxon>Thermus</taxon>
    </lineage>
</organism>
<accession>K7R897</accession>
<evidence type="ECO:0000313" key="3">
    <source>
        <dbReference type="Proteomes" id="UP000000211"/>
    </source>
</evidence>
<keyword evidence="1" id="KW-0175">Coiled coil</keyword>
<dbReference type="PATRIC" id="fig|751945.3.peg.2216"/>
<name>K7R897_THEOS</name>